<protein>
    <submittedName>
        <fullName evidence="4">Transposase</fullName>
    </submittedName>
</protein>
<feature type="domain" description="Transposase InsH N-terminal" evidence="2">
    <location>
        <begin position="33"/>
        <end position="113"/>
    </location>
</feature>
<sequence length="551" mass="61312">MSLRPIEDHDIPEETARICAAAFPKGSLPIRLRDALGQVFQDAEFIGMFSRRGRPAVSPGRLALVSVLQFLEGLSDRQTADAVRGRIDWKYALGLELTDPGFDFSVLSEFRSRLIEAGPDRLLDLMLLRLQAAGLVKAGGRQRTDSTHVLAAIRAVNRLELVGETMRAALAAVAIVAPNWLAPLIEQGWAQRYGHRVEEYQLPKDDAKRLAYAETIGADGDRLLGCIDSDEAPAWLRELPAIGVLRRVWDQQFRLDEQGRRRWREPKDLPPSGERQASPYDDDARYGVKRGSGWVGYKAHLTETCEPDVPHVVVNVATTAAQVADNDLIPVIHARLTERDLLPDIHLIDSGYTGGELVVTSRNTYGIDLLGPAREDCSWQAKAGEGFDSSGFTIDWHNQTVTCPQGKTSTSWAPWRTKAGEESIHVDFSKSDCTSCPVRAKCTRAKREPRQLTLHAREVHETLQRNRAAQQTEAWKQQYALRSGIEGTISQAVRGFQLRRSRYLGLAKTHVQHVLTAAAINFVRIDAWLTGVPLSTSRRHHLEKLQTAVAA</sequence>
<dbReference type="PANTHER" id="PTHR35604">
    <property type="entry name" value="TRANSPOSASE INSH FOR INSERTION SEQUENCE ELEMENT IS5A-RELATED"/>
    <property type="match status" value="1"/>
</dbReference>
<accession>A0ABT9RHX7</accession>
<dbReference type="EMBL" id="JAUSRB010000002">
    <property type="protein sequence ID" value="MDP9868891.1"/>
    <property type="molecule type" value="Genomic_DNA"/>
</dbReference>
<gene>
    <name evidence="4" type="ORF">J2S55_008157</name>
</gene>
<dbReference type="Pfam" id="PF05598">
    <property type="entry name" value="DUF772"/>
    <property type="match status" value="1"/>
</dbReference>
<dbReference type="InterPro" id="IPR047629">
    <property type="entry name" value="IS1182_transpos"/>
</dbReference>
<proteinExistence type="predicted"/>
<dbReference type="RefSeq" id="WP_306872215.1">
    <property type="nucleotide sequence ID" value="NZ_JAUSRB010000002.1"/>
</dbReference>
<name>A0ABT9RHX7_9ACTN</name>
<feature type="domain" description="Transposase DDE" evidence="3">
    <location>
        <begin position="402"/>
        <end position="525"/>
    </location>
</feature>
<evidence type="ECO:0000313" key="4">
    <source>
        <dbReference type="EMBL" id="MDP9868891.1"/>
    </source>
</evidence>
<comment type="caution">
    <text evidence="4">The sequence shown here is derived from an EMBL/GenBank/DDBJ whole genome shotgun (WGS) entry which is preliminary data.</text>
</comment>
<feature type="region of interest" description="Disordered" evidence="1">
    <location>
        <begin position="261"/>
        <end position="284"/>
    </location>
</feature>
<evidence type="ECO:0000256" key="1">
    <source>
        <dbReference type="SAM" id="MobiDB-lite"/>
    </source>
</evidence>
<dbReference type="InterPro" id="IPR025668">
    <property type="entry name" value="Tnp_DDE_dom"/>
</dbReference>
<evidence type="ECO:0000259" key="3">
    <source>
        <dbReference type="Pfam" id="PF13751"/>
    </source>
</evidence>
<dbReference type="PANTHER" id="PTHR35604:SF2">
    <property type="entry name" value="TRANSPOSASE INSH FOR INSERTION SEQUENCE ELEMENT IS5A-RELATED"/>
    <property type="match status" value="1"/>
</dbReference>
<dbReference type="NCBIfam" id="NF033551">
    <property type="entry name" value="transpos_IS1182"/>
    <property type="match status" value="1"/>
</dbReference>
<evidence type="ECO:0000313" key="5">
    <source>
        <dbReference type="Proteomes" id="UP001230426"/>
    </source>
</evidence>
<dbReference type="Proteomes" id="UP001230426">
    <property type="component" value="Unassembled WGS sequence"/>
</dbReference>
<dbReference type="Pfam" id="PF13751">
    <property type="entry name" value="DDE_Tnp_1_6"/>
    <property type="match status" value="1"/>
</dbReference>
<organism evidence="4 5">
    <name type="scientific">Streptosporangium brasiliense</name>
    <dbReference type="NCBI Taxonomy" id="47480"/>
    <lineage>
        <taxon>Bacteria</taxon>
        <taxon>Bacillati</taxon>
        <taxon>Actinomycetota</taxon>
        <taxon>Actinomycetes</taxon>
        <taxon>Streptosporangiales</taxon>
        <taxon>Streptosporangiaceae</taxon>
        <taxon>Streptosporangium</taxon>
    </lineage>
</organism>
<dbReference type="InterPro" id="IPR008490">
    <property type="entry name" value="Transposase_InsH_N"/>
</dbReference>
<keyword evidence="5" id="KW-1185">Reference proteome</keyword>
<reference evidence="4 5" key="1">
    <citation type="submission" date="2023-07" db="EMBL/GenBank/DDBJ databases">
        <title>Sequencing the genomes of 1000 actinobacteria strains.</title>
        <authorList>
            <person name="Klenk H.-P."/>
        </authorList>
    </citation>
    <scope>NUCLEOTIDE SEQUENCE [LARGE SCALE GENOMIC DNA]</scope>
    <source>
        <strain evidence="4 5">DSM 44109</strain>
    </source>
</reference>
<evidence type="ECO:0000259" key="2">
    <source>
        <dbReference type="Pfam" id="PF05598"/>
    </source>
</evidence>